<evidence type="ECO:0000313" key="3">
    <source>
        <dbReference type="Proteomes" id="UP001177744"/>
    </source>
</evidence>
<name>A0AA40HHI1_CNENI</name>
<organism evidence="2 3">
    <name type="scientific">Cnephaeus nilssonii</name>
    <name type="common">Northern bat</name>
    <name type="synonym">Eptesicus nilssonii</name>
    <dbReference type="NCBI Taxonomy" id="3371016"/>
    <lineage>
        <taxon>Eukaryota</taxon>
        <taxon>Metazoa</taxon>
        <taxon>Chordata</taxon>
        <taxon>Craniata</taxon>
        <taxon>Vertebrata</taxon>
        <taxon>Euteleostomi</taxon>
        <taxon>Mammalia</taxon>
        <taxon>Eutheria</taxon>
        <taxon>Laurasiatheria</taxon>
        <taxon>Chiroptera</taxon>
        <taxon>Yangochiroptera</taxon>
        <taxon>Vespertilionidae</taxon>
        <taxon>Cnephaeus</taxon>
    </lineage>
</organism>
<reference evidence="2" key="1">
    <citation type="submission" date="2023-06" db="EMBL/GenBank/DDBJ databases">
        <title>Reference genome for the Northern bat (Eptesicus nilssonii), a most northern bat species.</title>
        <authorList>
            <person name="Laine V.N."/>
            <person name="Pulliainen A.T."/>
            <person name="Lilley T.M."/>
        </authorList>
    </citation>
    <scope>NUCLEOTIDE SEQUENCE</scope>
    <source>
        <strain evidence="2">BLF_Eptnil</strain>
        <tissue evidence="2">Kidney</tissue>
    </source>
</reference>
<comment type="caution">
    <text evidence="2">The sequence shown here is derived from an EMBL/GenBank/DDBJ whole genome shotgun (WGS) entry which is preliminary data.</text>
</comment>
<accession>A0AA40HHI1</accession>
<dbReference type="Proteomes" id="UP001177744">
    <property type="component" value="Unassembled WGS sequence"/>
</dbReference>
<gene>
    <name evidence="2" type="ORF">QTO34_009297</name>
</gene>
<dbReference type="Pfam" id="PF03184">
    <property type="entry name" value="DDE_1"/>
    <property type="match status" value="1"/>
</dbReference>
<evidence type="ECO:0000313" key="2">
    <source>
        <dbReference type="EMBL" id="KAK1331344.1"/>
    </source>
</evidence>
<evidence type="ECO:0000259" key="1">
    <source>
        <dbReference type="Pfam" id="PF03184"/>
    </source>
</evidence>
<feature type="domain" description="DDE-1" evidence="1">
    <location>
        <begin position="44"/>
        <end position="95"/>
    </location>
</feature>
<dbReference type="EMBL" id="JAULJE010000020">
    <property type="protein sequence ID" value="KAK1331344.1"/>
    <property type="molecule type" value="Genomic_DNA"/>
</dbReference>
<dbReference type="GO" id="GO:0003676">
    <property type="term" value="F:nucleic acid binding"/>
    <property type="evidence" value="ECO:0007669"/>
    <property type="project" value="InterPro"/>
</dbReference>
<dbReference type="InterPro" id="IPR004875">
    <property type="entry name" value="DDE_SF_endonuclease_dom"/>
</dbReference>
<dbReference type="AlphaFoldDB" id="A0AA40HHI1"/>
<protein>
    <recommendedName>
        <fullName evidence="1">DDE-1 domain-containing protein</fullName>
    </recommendedName>
</protein>
<sequence length="96" mass="10808">MPSSTFIAREEKSMPGFKALKDKLTLLCVTSSIEKNPHYEPVHLVLLLIDSVPGYSKALIDMYTKIKVLMPASTSTLQPMDQGVILIFKSYYLRNT</sequence>
<proteinExistence type="predicted"/>
<keyword evidence="3" id="KW-1185">Reference proteome</keyword>